<keyword evidence="5 6" id="KW-0472">Membrane</keyword>
<feature type="transmembrane region" description="Helical" evidence="6">
    <location>
        <begin position="160"/>
        <end position="180"/>
    </location>
</feature>
<feature type="domain" description="EamA" evidence="7">
    <location>
        <begin position="17"/>
        <end position="147"/>
    </location>
</feature>
<dbReference type="PANTHER" id="PTHR22911">
    <property type="entry name" value="ACYL-MALONYL CONDENSING ENZYME-RELATED"/>
    <property type="match status" value="1"/>
</dbReference>
<evidence type="ECO:0000313" key="8">
    <source>
        <dbReference type="EMBL" id="PRY95183.1"/>
    </source>
</evidence>
<keyword evidence="9" id="KW-1185">Reference proteome</keyword>
<name>A0A2T0X8C2_9RHOB</name>
<feature type="transmembrane region" description="Helical" evidence="6">
    <location>
        <begin position="256"/>
        <end position="285"/>
    </location>
</feature>
<dbReference type="Proteomes" id="UP000238801">
    <property type="component" value="Unassembled WGS sequence"/>
</dbReference>
<evidence type="ECO:0000256" key="3">
    <source>
        <dbReference type="ARBA" id="ARBA00022692"/>
    </source>
</evidence>
<evidence type="ECO:0000256" key="2">
    <source>
        <dbReference type="ARBA" id="ARBA00009853"/>
    </source>
</evidence>
<dbReference type="InterPro" id="IPR037185">
    <property type="entry name" value="EmrE-like"/>
</dbReference>
<feature type="transmembrane region" description="Helical" evidence="6">
    <location>
        <begin position="186"/>
        <end position="206"/>
    </location>
</feature>
<keyword evidence="3 6" id="KW-0812">Transmembrane</keyword>
<dbReference type="EMBL" id="PVTT01000001">
    <property type="protein sequence ID" value="PRY95183.1"/>
    <property type="molecule type" value="Genomic_DNA"/>
</dbReference>
<evidence type="ECO:0000256" key="6">
    <source>
        <dbReference type="SAM" id="Phobius"/>
    </source>
</evidence>
<evidence type="ECO:0000259" key="7">
    <source>
        <dbReference type="Pfam" id="PF00892"/>
    </source>
</evidence>
<sequence>MTRERGPAAPPAQVGAAALWMAGAVASFSAMAVAGREIGAALDTFEIMLYRSLVGVALVWGFAAVTGRTVAWRTRRPGLHVLRNLAHFTGQNLWFAAVTLIPLAQLFAIEFTSPLWVALLAPFLLGEALGVRRAAAVAAGFGGILLVAEPWAEGGLAPGTILAAVAATAFAGTAIATKVLTRTESLLTILIWLTGAQAAMGAICAGWDGEVAWPTGAAGAWVLLVGVTGLAAHLSLTRALSLAPASAVMPVDFARLPVIAVVGALLYGETFGWTLALGATVILLANWVNLREAARG</sequence>
<gene>
    <name evidence="8" type="ORF">BCF33_0797</name>
</gene>
<evidence type="ECO:0000256" key="5">
    <source>
        <dbReference type="ARBA" id="ARBA00023136"/>
    </source>
</evidence>
<feature type="transmembrane region" description="Helical" evidence="6">
    <location>
        <begin position="129"/>
        <end position="148"/>
    </location>
</feature>
<evidence type="ECO:0000256" key="4">
    <source>
        <dbReference type="ARBA" id="ARBA00022989"/>
    </source>
</evidence>
<feature type="transmembrane region" description="Helical" evidence="6">
    <location>
        <begin position="12"/>
        <end position="35"/>
    </location>
</feature>
<organism evidence="8 9">
    <name type="scientific">Hasllibacter halocynthiae</name>
    <dbReference type="NCBI Taxonomy" id="595589"/>
    <lineage>
        <taxon>Bacteria</taxon>
        <taxon>Pseudomonadati</taxon>
        <taxon>Pseudomonadota</taxon>
        <taxon>Alphaproteobacteria</taxon>
        <taxon>Rhodobacterales</taxon>
        <taxon>Roseobacteraceae</taxon>
        <taxon>Hasllibacter</taxon>
    </lineage>
</organism>
<comment type="caution">
    <text evidence="8">The sequence shown here is derived from an EMBL/GenBank/DDBJ whole genome shotgun (WGS) entry which is preliminary data.</text>
</comment>
<feature type="transmembrane region" description="Helical" evidence="6">
    <location>
        <begin position="47"/>
        <end position="71"/>
    </location>
</feature>
<evidence type="ECO:0000256" key="1">
    <source>
        <dbReference type="ARBA" id="ARBA00004141"/>
    </source>
</evidence>
<dbReference type="Pfam" id="PF00892">
    <property type="entry name" value="EamA"/>
    <property type="match status" value="2"/>
</dbReference>
<dbReference type="GO" id="GO:0016020">
    <property type="term" value="C:membrane"/>
    <property type="evidence" value="ECO:0007669"/>
    <property type="project" value="UniProtKB-SubCell"/>
</dbReference>
<evidence type="ECO:0000313" key="9">
    <source>
        <dbReference type="Proteomes" id="UP000238801"/>
    </source>
</evidence>
<accession>A0A2T0X8C2</accession>
<dbReference type="AlphaFoldDB" id="A0A2T0X8C2"/>
<dbReference type="RefSeq" id="WP_342747423.1">
    <property type="nucleotide sequence ID" value="NZ_PVTT01000001.1"/>
</dbReference>
<feature type="transmembrane region" description="Helical" evidence="6">
    <location>
        <begin position="92"/>
        <end position="109"/>
    </location>
</feature>
<comment type="subcellular location">
    <subcellularLocation>
        <location evidence="1">Membrane</location>
        <topology evidence="1">Multi-pass membrane protein</topology>
    </subcellularLocation>
</comment>
<keyword evidence="4 6" id="KW-1133">Transmembrane helix</keyword>
<dbReference type="PANTHER" id="PTHR22911:SF6">
    <property type="entry name" value="SOLUTE CARRIER FAMILY 35 MEMBER G1"/>
    <property type="match status" value="1"/>
</dbReference>
<reference evidence="8 9" key="1">
    <citation type="submission" date="2018-03" db="EMBL/GenBank/DDBJ databases">
        <title>Genomic Encyclopedia of Archaeal and Bacterial Type Strains, Phase II (KMG-II): from individual species to whole genera.</title>
        <authorList>
            <person name="Goeker M."/>
        </authorList>
    </citation>
    <scope>NUCLEOTIDE SEQUENCE [LARGE SCALE GENOMIC DNA]</scope>
    <source>
        <strain evidence="8 9">DSM 29318</strain>
    </source>
</reference>
<feature type="transmembrane region" description="Helical" evidence="6">
    <location>
        <begin position="218"/>
        <end position="236"/>
    </location>
</feature>
<feature type="domain" description="EamA" evidence="7">
    <location>
        <begin position="159"/>
        <end position="287"/>
    </location>
</feature>
<protein>
    <submittedName>
        <fullName evidence="8">EamA-like transporter family protein</fullName>
    </submittedName>
</protein>
<comment type="similarity">
    <text evidence="2">Belongs to the drug/metabolite transporter (DMT) superfamily. 10 TMS drug/metabolite exporter (DME) (TC 2.A.7.3) family.</text>
</comment>
<dbReference type="SUPFAM" id="SSF103481">
    <property type="entry name" value="Multidrug resistance efflux transporter EmrE"/>
    <property type="match status" value="2"/>
</dbReference>
<dbReference type="InterPro" id="IPR000620">
    <property type="entry name" value="EamA_dom"/>
</dbReference>
<proteinExistence type="inferred from homology"/>